<comment type="caution">
    <text evidence="3">The sequence shown here is derived from an EMBL/GenBank/DDBJ whole genome shotgun (WGS) entry which is preliminary data.</text>
</comment>
<dbReference type="EMBL" id="JYDV01000139">
    <property type="protein sequence ID" value="KRZ29513.1"/>
    <property type="molecule type" value="Genomic_DNA"/>
</dbReference>
<sequence>MLHAGAIDNTAQKKVLLIKSFKKFKVGDGKKKRKITQKYKQSNESAVKSHSKKMNQWFSIKKCHRMNNDLARKSNWKENN</sequence>
<dbReference type="AlphaFoldDB" id="A0A0V1J3F8"/>
<accession>A0A0V1J3F8</accession>
<keyword evidence="6" id="KW-1185">Reference proteome</keyword>
<dbReference type="Proteomes" id="UP000054995">
    <property type="component" value="Unassembled WGS sequence"/>
</dbReference>
<proteinExistence type="predicted"/>
<evidence type="ECO:0000313" key="5">
    <source>
        <dbReference type="Proteomes" id="UP000054826"/>
    </source>
</evidence>
<organism evidence="3 5">
    <name type="scientific">Trichinella pseudospiralis</name>
    <name type="common">Parasitic roundworm</name>
    <dbReference type="NCBI Taxonomy" id="6337"/>
    <lineage>
        <taxon>Eukaryota</taxon>
        <taxon>Metazoa</taxon>
        <taxon>Ecdysozoa</taxon>
        <taxon>Nematoda</taxon>
        <taxon>Enoplea</taxon>
        <taxon>Dorylaimia</taxon>
        <taxon>Trichinellida</taxon>
        <taxon>Trichinellidae</taxon>
        <taxon>Trichinella</taxon>
    </lineage>
</organism>
<evidence type="ECO:0000313" key="2">
    <source>
        <dbReference type="EMBL" id="KRY81393.1"/>
    </source>
</evidence>
<dbReference type="Proteomes" id="UP000054632">
    <property type="component" value="Unassembled WGS sequence"/>
</dbReference>
<reference evidence="4 5" key="1">
    <citation type="submission" date="2015-01" db="EMBL/GenBank/DDBJ databases">
        <title>Evolution of Trichinella species and genotypes.</title>
        <authorList>
            <person name="Korhonen P.K."/>
            <person name="Edoardo P."/>
            <person name="Giuseppe L.R."/>
            <person name="Gasser R.B."/>
        </authorList>
    </citation>
    <scope>NUCLEOTIDE SEQUENCE [LARGE SCALE GENOMIC DNA]</scope>
    <source>
        <strain evidence="1">ISS13</strain>
        <strain evidence="3">ISS176</strain>
        <strain evidence="2">ISS470</strain>
    </source>
</reference>
<evidence type="ECO:0000313" key="3">
    <source>
        <dbReference type="EMBL" id="KRZ29513.1"/>
    </source>
</evidence>
<evidence type="ECO:0000313" key="1">
    <source>
        <dbReference type="EMBL" id="KRY69888.1"/>
    </source>
</evidence>
<evidence type="ECO:0000313" key="6">
    <source>
        <dbReference type="Proteomes" id="UP000054995"/>
    </source>
</evidence>
<dbReference type="EMBL" id="JYDR01000082">
    <property type="protein sequence ID" value="KRY69888.1"/>
    <property type="molecule type" value="Genomic_DNA"/>
</dbReference>
<gene>
    <name evidence="1" type="ORF">T4A_9118</name>
    <name evidence="3" type="ORF">T4C_1807</name>
    <name evidence="2" type="ORF">T4D_5174</name>
</gene>
<evidence type="ECO:0000313" key="4">
    <source>
        <dbReference type="Proteomes" id="UP000054632"/>
    </source>
</evidence>
<dbReference type="EMBL" id="JYDT01000233">
    <property type="protein sequence ID" value="KRY81393.1"/>
    <property type="molecule type" value="Genomic_DNA"/>
</dbReference>
<protein>
    <submittedName>
        <fullName evidence="3">Uncharacterized protein</fullName>
    </submittedName>
</protein>
<dbReference type="Proteomes" id="UP000054826">
    <property type="component" value="Unassembled WGS sequence"/>
</dbReference>
<name>A0A0V1J3F8_TRIPS</name>